<gene>
    <name evidence="1" type="ORF">BDN72DRAFT_857295</name>
</gene>
<evidence type="ECO:0000313" key="1">
    <source>
        <dbReference type="EMBL" id="TFK69938.1"/>
    </source>
</evidence>
<accession>A0ACD3AVC5</accession>
<protein>
    <submittedName>
        <fullName evidence="1">Uncharacterized protein</fullName>
    </submittedName>
</protein>
<dbReference type="EMBL" id="ML208321">
    <property type="protein sequence ID" value="TFK69938.1"/>
    <property type="molecule type" value="Genomic_DNA"/>
</dbReference>
<reference evidence="1 2" key="1">
    <citation type="journal article" date="2019" name="Nat. Ecol. Evol.">
        <title>Megaphylogeny resolves global patterns of mushroom evolution.</title>
        <authorList>
            <person name="Varga T."/>
            <person name="Krizsan K."/>
            <person name="Foldi C."/>
            <person name="Dima B."/>
            <person name="Sanchez-Garcia M."/>
            <person name="Sanchez-Ramirez S."/>
            <person name="Szollosi G.J."/>
            <person name="Szarkandi J.G."/>
            <person name="Papp V."/>
            <person name="Albert L."/>
            <person name="Andreopoulos W."/>
            <person name="Angelini C."/>
            <person name="Antonin V."/>
            <person name="Barry K.W."/>
            <person name="Bougher N.L."/>
            <person name="Buchanan P."/>
            <person name="Buyck B."/>
            <person name="Bense V."/>
            <person name="Catcheside P."/>
            <person name="Chovatia M."/>
            <person name="Cooper J."/>
            <person name="Damon W."/>
            <person name="Desjardin D."/>
            <person name="Finy P."/>
            <person name="Geml J."/>
            <person name="Haridas S."/>
            <person name="Hughes K."/>
            <person name="Justo A."/>
            <person name="Karasinski D."/>
            <person name="Kautmanova I."/>
            <person name="Kiss B."/>
            <person name="Kocsube S."/>
            <person name="Kotiranta H."/>
            <person name="LaButti K.M."/>
            <person name="Lechner B.E."/>
            <person name="Liimatainen K."/>
            <person name="Lipzen A."/>
            <person name="Lukacs Z."/>
            <person name="Mihaltcheva S."/>
            <person name="Morgado L.N."/>
            <person name="Niskanen T."/>
            <person name="Noordeloos M.E."/>
            <person name="Ohm R.A."/>
            <person name="Ortiz-Santana B."/>
            <person name="Ovrebo C."/>
            <person name="Racz N."/>
            <person name="Riley R."/>
            <person name="Savchenko A."/>
            <person name="Shiryaev A."/>
            <person name="Soop K."/>
            <person name="Spirin V."/>
            <person name="Szebenyi C."/>
            <person name="Tomsovsky M."/>
            <person name="Tulloss R.E."/>
            <person name="Uehling J."/>
            <person name="Grigoriev I.V."/>
            <person name="Vagvolgyi C."/>
            <person name="Papp T."/>
            <person name="Martin F.M."/>
            <person name="Miettinen O."/>
            <person name="Hibbett D.S."/>
            <person name="Nagy L.G."/>
        </authorList>
    </citation>
    <scope>NUCLEOTIDE SEQUENCE [LARGE SCALE GENOMIC DNA]</scope>
    <source>
        <strain evidence="1 2">NL-1719</strain>
    </source>
</reference>
<evidence type="ECO:0000313" key="2">
    <source>
        <dbReference type="Proteomes" id="UP000308600"/>
    </source>
</evidence>
<name>A0ACD3AVC5_9AGAR</name>
<sequence length="395" mass="43561">MTTLPAELVDTILDIIATNGDLQTLGICALVSPDWLTRTRFHMFSKLKLTPIRAKGFAELVLAPNCTFSNMVEQVVLGHFGCGGCEQQGGVPLQDVVPLLRTLIRVSVLRFENTDWTTIPPPQQSAIVKNFAHISSVQALHLDNATFHDLRDVVRLCATFPRLNHLGAQIHFTKYTEHAIAAALSLQLPASLRTIELGTHDSIAVILSCLAKNALKTTIQSLSLQNLSFAQVHYVQNALDALGSNLRHLILGFSQRKYEVAGIAPWPAYQPEGTSPCFEDIEKSRPNPSPITTLATTTAIPNFMEQLSSRHIEVLEIQLPIRGVGDLEAIEWHRVQDVLLGGRFPNVKNAVVDIQLVSEVQAPLLGLHEVKRDVQKVLVTQMGLLNKKGMLRIQI</sequence>
<organism evidence="1 2">
    <name type="scientific">Pluteus cervinus</name>
    <dbReference type="NCBI Taxonomy" id="181527"/>
    <lineage>
        <taxon>Eukaryota</taxon>
        <taxon>Fungi</taxon>
        <taxon>Dikarya</taxon>
        <taxon>Basidiomycota</taxon>
        <taxon>Agaricomycotina</taxon>
        <taxon>Agaricomycetes</taxon>
        <taxon>Agaricomycetidae</taxon>
        <taxon>Agaricales</taxon>
        <taxon>Pluteineae</taxon>
        <taxon>Pluteaceae</taxon>
        <taxon>Pluteus</taxon>
    </lineage>
</organism>
<proteinExistence type="predicted"/>
<keyword evidence="2" id="KW-1185">Reference proteome</keyword>
<dbReference type="Proteomes" id="UP000308600">
    <property type="component" value="Unassembled WGS sequence"/>
</dbReference>